<evidence type="ECO:0000256" key="2">
    <source>
        <dbReference type="ARBA" id="ARBA00006739"/>
    </source>
</evidence>
<dbReference type="KEGG" id="dai:Desaci_4282"/>
<dbReference type="InterPro" id="IPR001173">
    <property type="entry name" value="Glyco_trans_2-like"/>
</dbReference>
<protein>
    <submittedName>
        <fullName evidence="6">Putative glycosyltransferase</fullName>
    </submittedName>
</protein>
<comment type="pathway">
    <text evidence="1">Cell wall biogenesis; cell wall polysaccharide biosynthesis.</text>
</comment>
<organism evidence="6 7">
    <name type="scientific">Desulfosporosinus acidiphilus (strain DSM 22704 / JCM 16185 / SJ4)</name>
    <dbReference type="NCBI Taxonomy" id="646529"/>
    <lineage>
        <taxon>Bacteria</taxon>
        <taxon>Bacillati</taxon>
        <taxon>Bacillota</taxon>
        <taxon>Clostridia</taxon>
        <taxon>Eubacteriales</taxon>
        <taxon>Desulfitobacteriaceae</taxon>
        <taxon>Desulfosporosinus</taxon>
    </lineage>
</organism>
<sequence>MEIALVVLNYNDLDTTRNFINSVKDYDSFFKIIVVDNCSTDNSFSVLMQSKSQKIDIIKTERNGGYAYGNNFGIKYALRNFGISYFIIANPDVHFDNKIINEMIKVYNEIEKVGIVAPRMISEQNGTLESWKLPTFFDTIKSLFFLNRFFQRENKKARKTSKYILVEVLPGSFFMISTEAIKNINYFDERTFLYMEENVLGYRLKQHGYKNVLIPDITYYHSHSVSINRNLNLIKKYKTLINSTRIYNNYYLKINFLQKLLFHLFAELSIIEKHIFLKVLEIKNDLYR</sequence>
<dbReference type="AlphaFoldDB" id="I4DBF9"/>
<keyword evidence="4 6" id="KW-0808">Transferase</keyword>
<evidence type="ECO:0000256" key="4">
    <source>
        <dbReference type="ARBA" id="ARBA00022679"/>
    </source>
</evidence>
<dbReference type="Pfam" id="PF00535">
    <property type="entry name" value="Glycos_transf_2"/>
    <property type="match status" value="1"/>
</dbReference>
<dbReference type="eggNOG" id="COG1216">
    <property type="taxonomic scope" value="Bacteria"/>
</dbReference>
<accession>I4DBF9</accession>
<dbReference type="SUPFAM" id="SSF53448">
    <property type="entry name" value="Nucleotide-diphospho-sugar transferases"/>
    <property type="match status" value="1"/>
</dbReference>
<gene>
    <name evidence="6" type="ordered locus">Desaci_4282</name>
</gene>
<dbReference type="PANTHER" id="PTHR43179:SF12">
    <property type="entry name" value="GALACTOFURANOSYLTRANSFERASE GLFT2"/>
    <property type="match status" value="1"/>
</dbReference>
<evidence type="ECO:0000259" key="5">
    <source>
        <dbReference type="Pfam" id="PF00535"/>
    </source>
</evidence>
<dbReference type="OrthoDB" id="9813495at2"/>
<comment type="similarity">
    <text evidence="2">Belongs to the glycosyltransferase 2 family.</text>
</comment>
<dbReference type="GO" id="GO:0016757">
    <property type="term" value="F:glycosyltransferase activity"/>
    <property type="evidence" value="ECO:0007669"/>
    <property type="project" value="UniProtKB-KW"/>
</dbReference>
<name>I4DBF9_DESAJ</name>
<dbReference type="Gene3D" id="3.90.550.10">
    <property type="entry name" value="Spore Coat Polysaccharide Biosynthesis Protein SpsA, Chain A"/>
    <property type="match status" value="1"/>
</dbReference>
<dbReference type="EMBL" id="CP003639">
    <property type="protein sequence ID" value="AFM43133.1"/>
    <property type="molecule type" value="Genomic_DNA"/>
</dbReference>
<dbReference type="HOGENOM" id="CLU_023845_6_1_9"/>
<evidence type="ECO:0000256" key="3">
    <source>
        <dbReference type="ARBA" id="ARBA00022676"/>
    </source>
</evidence>
<dbReference type="PANTHER" id="PTHR43179">
    <property type="entry name" value="RHAMNOSYLTRANSFERASE WBBL"/>
    <property type="match status" value="1"/>
</dbReference>
<reference evidence="6 7" key="1">
    <citation type="journal article" date="2012" name="J. Bacteriol.">
        <title>Complete genome sequences of Desulfosporosinus orientis DSM765T, Desulfosporosinus youngiae DSM17734T, Desulfosporosinus meridiei DSM13257T, and Desulfosporosinus acidiphilus DSM22704T.</title>
        <authorList>
            <person name="Pester M."/>
            <person name="Brambilla E."/>
            <person name="Alazard D."/>
            <person name="Rattei T."/>
            <person name="Weinmaier T."/>
            <person name="Han J."/>
            <person name="Lucas S."/>
            <person name="Lapidus A."/>
            <person name="Cheng J.F."/>
            <person name="Goodwin L."/>
            <person name="Pitluck S."/>
            <person name="Peters L."/>
            <person name="Ovchinnikova G."/>
            <person name="Teshima H."/>
            <person name="Detter J.C."/>
            <person name="Han C.S."/>
            <person name="Tapia R."/>
            <person name="Land M.L."/>
            <person name="Hauser L."/>
            <person name="Kyrpides N.C."/>
            <person name="Ivanova N.N."/>
            <person name="Pagani I."/>
            <person name="Huntmann M."/>
            <person name="Wei C.L."/>
            <person name="Davenport K.W."/>
            <person name="Daligault H."/>
            <person name="Chain P.S."/>
            <person name="Chen A."/>
            <person name="Mavromatis K."/>
            <person name="Markowitz V."/>
            <person name="Szeto E."/>
            <person name="Mikhailova N."/>
            <person name="Pati A."/>
            <person name="Wagner M."/>
            <person name="Woyke T."/>
            <person name="Ollivier B."/>
            <person name="Klenk H.P."/>
            <person name="Spring S."/>
            <person name="Loy A."/>
        </authorList>
    </citation>
    <scope>NUCLEOTIDE SEQUENCE [LARGE SCALE GENOMIC DNA]</scope>
    <source>
        <strain evidence="7">DSM 22704 / JCM 16185 / SJ4</strain>
    </source>
</reference>
<dbReference type="RefSeq" id="WP_014829119.1">
    <property type="nucleotide sequence ID" value="NC_018068.1"/>
</dbReference>
<proteinExistence type="inferred from homology"/>
<dbReference type="InterPro" id="IPR029044">
    <property type="entry name" value="Nucleotide-diphossugar_trans"/>
</dbReference>
<evidence type="ECO:0000256" key="1">
    <source>
        <dbReference type="ARBA" id="ARBA00004776"/>
    </source>
</evidence>
<evidence type="ECO:0000313" key="6">
    <source>
        <dbReference type="EMBL" id="AFM43133.1"/>
    </source>
</evidence>
<feature type="domain" description="Glycosyltransferase 2-like" evidence="5">
    <location>
        <begin position="6"/>
        <end position="183"/>
    </location>
</feature>
<keyword evidence="7" id="KW-1185">Reference proteome</keyword>
<evidence type="ECO:0000313" key="7">
    <source>
        <dbReference type="Proteomes" id="UP000002892"/>
    </source>
</evidence>
<dbReference type="STRING" id="646529.Desaci_4282"/>
<keyword evidence="3" id="KW-0328">Glycosyltransferase</keyword>
<dbReference type="Proteomes" id="UP000002892">
    <property type="component" value="Chromosome"/>
</dbReference>